<dbReference type="SUPFAM" id="SSF54211">
    <property type="entry name" value="Ribosomal protein S5 domain 2-like"/>
    <property type="match status" value="1"/>
</dbReference>
<evidence type="ECO:0000259" key="4">
    <source>
        <dbReference type="SMART" id="SM01340"/>
    </source>
</evidence>
<dbReference type="HAMAP" id="MF_00149">
    <property type="entry name" value="DNA_mis_repair"/>
    <property type="match status" value="1"/>
</dbReference>
<dbReference type="PANTHER" id="PTHR10073:SF12">
    <property type="entry name" value="DNA MISMATCH REPAIR PROTEIN MLH1"/>
    <property type="match status" value="1"/>
</dbReference>
<dbReference type="SUPFAM" id="SSF118116">
    <property type="entry name" value="DNA mismatch repair protein MutL"/>
    <property type="match status" value="1"/>
</dbReference>
<dbReference type="InterPro" id="IPR014721">
    <property type="entry name" value="Ribsml_uS5_D2-typ_fold_subgr"/>
</dbReference>
<dbReference type="NCBIfam" id="TIGR00585">
    <property type="entry name" value="mutl"/>
    <property type="match status" value="1"/>
</dbReference>
<dbReference type="FunFam" id="3.30.565.10:FF:000003">
    <property type="entry name" value="DNA mismatch repair endonuclease MutL"/>
    <property type="match status" value="1"/>
</dbReference>
<dbReference type="InterPro" id="IPR037198">
    <property type="entry name" value="MutL_C_sf"/>
</dbReference>
<comment type="similarity">
    <text evidence="1">Belongs to the DNA mismatch repair MutL/HexB family.</text>
</comment>
<dbReference type="GO" id="GO:0140664">
    <property type="term" value="F:ATP-dependent DNA damage sensor activity"/>
    <property type="evidence" value="ECO:0007669"/>
    <property type="project" value="InterPro"/>
</dbReference>
<protein>
    <recommendedName>
        <fullName evidence="4">DNA mismatch repair protein S5 domain-containing protein</fullName>
    </recommendedName>
</protein>
<proteinExistence type="inferred from homology"/>
<gene>
    <name evidence="5" type="ORF">LCGC14_1195200</name>
</gene>
<feature type="domain" description="DNA mismatch repair protein S5" evidence="4">
    <location>
        <begin position="211"/>
        <end position="329"/>
    </location>
</feature>
<dbReference type="SMART" id="SM01340">
    <property type="entry name" value="DNA_mis_repair"/>
    <property type="match status" value="1"/>
</dbReference>
<dbReference type="GO" id="GO:0005524">
    <property type="term" value="F:ATP binding"/>
    <property type="evidence" value="ECO:0007669"/>
    <property type="project" value="InterPro"/>
</dbReference>
<keyword evidence="2" id="KW-0227">DNA damage</keyword>
<dbReference type="Pfam" id="PF08676">
    <property type="entry name" value="MutL_C"/>
    <property type="match status" value="1"/>
</dbReference>
<dbReference type="GO" id="GO:0016887">
    <property type="term" value="F:ATP hydrolysis activity"/>
    <property type="evidence" value="ECO:0007669"/>
    <property type="project" value="InterPro"/>
</dbReference>
<evidence type="ECO:0000256" key="2">
    <source>
        <dbReference type="ARBA" id="ARBA00022763"/>
    </source>
</evidence>
<dbReference type="InterPro" id="IPR014790">
    <property type="entry name" value="MutL_C"/>
</dbReference>
<accession>A0A0F9LIL6</accession>
<evidence type="ECO:0000256" key="1">
    <source>
        <dbReference type="ARBA" id="ARBA00006082"/>
    </source>
</evidence>
<organism evidence="5">
    <name type="scientific">marine sediment metagenome</name>
    <dbReference type="NCBI Taxonomy" id="412755"/>
    <lineage>
        <taxon>unclassified sequences</taxon>
        <taxon>metagenomes</taxon>
        <taxon>ecological metagenomes</taxon>
    </lineage>
</organism>
<dbReference type="Pfam" id="PF01119">
    <property type="entry name" value="DNA_mis_repair"/>
    <property type="match status" value="1"/>
</dbReference>
<dbReference type="Pfam" id="PF13589">
    <property type="entry name" value="HATPase_c_3"/>
    <property type="match status" value="1"/>
</dbReference>
<evidence type="ECO:0000256" key="3">
    <source>
        <dbReference type="ARBA" id="ARBA00023204"/>
    </source>
</evidence>
<dbReference type="InterPro" id="IPR038973">
    <property type="entry name" value="MutL/Mlh/Pms-like"/>
</dbReference>
<dbReference type="SUPFAM" id="SSF55874">
    <property type="entry name" value="ATPase domain of HSP90 chaperone/DNA topoisomerase II/histidine kinase"/>
    <property type="match status" value="1"/>
</dbReference>
<dbReference type="InterPro" id="IPR036890">
    <property type="entry name" value="HATPase_C_sf"/>
</dbReference>
<dbReference type="PANTHER" id="PTHR10073">
    <property type="entry name" value="DNA MISMATCH REPAIR PROTEIN MLH, PMS, MUTL"/>
    <property type="match status" value="1"/>
</dbReference>
<dbReference type="InterPro" id="IPR013507">
    <property type="entry name" value="DNA_mismatch_S5_2-like"/>
</dbReference>
<dbReference type="EMBL" id="LAZR01006098">
    <property type="protein sequence ID" value="KKM94749.1"/>
    <property type="molecule type" value="Genomic_DNA"/>
</dbReference>
<dbReference type="InterPro" id="IPR042120">
    <property type="entry name" value="MutL_C_dimsub"/>
</dbReference>
<dbReference type="InterPro" id="IPR020667">
    <property type="entry name" value="DNA_mismatch_repair_MutL"/>
</dbReference>
<dbReference type="CDD" id="cd03482">
    <property type="entry name" value="MutL_Trans_MutL"/>
    <property type="match status" value="1"/>
</dbReference>
<keyword evidence="3" id="KW-0234">DNA repair</keyword>
<comment type="caution">
    <text evidence="5">The sequence shown here is derived from an EMBL/GenBank/DDBJ whole genome shotgun (WGS) entry which is preliminary data.</text>
</comment>
<dbReference type="Gene3D" id="3.30.565.10">
    <property type="entry name" value="Histidine kinase-like ATPase, C-terminal domain"/>
    <property type="match status" value="1"/>
</dbReference>
<reference evidence="5" key="1">
    <citation type="journal article" date="2015" name="Nature">
        <title>Complex archaea that bridge the gap between prokaryotes and eukaryotes.</title>
        <authorList>
            <person name="Spang A."/>
            <person name="Saw J.H."/>
            <person name="Jorgensen S.L."/>
            <person name="Zaremba-Niedzwiedzka K."/>
            <person name="Martijn J."/>
            <person name="Lind A.E."/>
            <person name="van Eijk R."/>
            <person name="Schleper C."/>
            <person name="Guy L."/>
            <person name="Ettema T.J."/>
        </authorList>
    </citation>
    <scope>NUCLEOTIDE SEQUENCE</scope>
</reference>
<dbReference type="GO" id="GO:0030983">
    <property type="term" value="F:mismatched DNA binding"/>
    <property type="evidence" value="ECO:0007669"/>
    <property type="project" value="InterPro"/>
</dbReference>
<sequence>MTFTRIHALPLHLANQIAAGEVVERPASVLKELVENSIDAGATQIDILIEGAGNQLIQVTDNGSGIHRDDLVLALSRHATSKLHSSEQLSTISSLGFRGEALPSIASVSRFNLVSKQEDDDIAWKVSTDSISAEPAAHATGTTVSAAELFFNLPARRRFLKSDKTESHHLFSSFYRLALSRYDIGFTARFDQQPAVKLPALKSITDFPQRIAKICGQAFVRQSCYLEQSFEGIHLMGWIGNLDAHRAQTDVQYFFINGRVIKDRVINHAIRQAYGERLPTGRQAAYVLYLTMPLDRVDVNVHPTKHEVRFRDGRLIHGLIHRAIDDALNNDVRTQTELPLKKESAAQVNEASADYSQTPLQKQRINDKKHSAEKTFTLDTTAPIIDQRYMVISAPEAALIDLQKADLALRQAQLKQAIANGNLSSRPILVPVAVPLDSSVIRLFGDYQMPLKIFGLEYKLTSDSITLTRIPYLLSSVALKTIVSHLSQALSSKPSKLEQIMTKTLNALLPVSPIHSTQQAKTIIEQLFNSEINRDECYRKLDSALLTGLFSMSNKNT</sequence>
<dbReference type="PROSITE" id="PS00058">
    <property type="entry name" value="DNA_MISMATCH_REPAIR_1"/>
    <property type="match status" value="1"/>
</dbReference>
<dbReference type="Gene3D" id="3.30.1370.100">
    <property type="entry name" value="MutL, C-terminal domain, regulatory subdomain"/>
    <property type="match status" value="1"/>
</dbReference>
<dbReference type="InterPro" id="IPR020568">
    <property type="entry name" value="Ribosomal_Su5_D2-typ_SF"/>
</dbReference>
<dbReference type="Gene3D" id="3.30.1540.20">
    <property type="entry name" value="MutL, C-terminal domain, dimerisation subdomain"/>
    <property type="match status" value="1"/>
</dbReference>
<dbReference type="AlphaFoldDB" id="A0A0F9LIL6"/>
<name>A0A0F9LIL6_9ZZZZ</name>
<dbReference type="InterPro" id="IPR014762">
    <property type="entry name" value="DNA_mismatch_repair_CS"/>
</dbReference>
<dbReference type="Gene3D" id="3.30.230.10">
    <property type="match status" value="1"/>
</dbReference>
<dbReference type="GO" id="GO:0006298">
    <property type="term" value="P:mismatch repair"/>
    <property type="evidence" value="ECO:0007669"/>
    <property type="project" value="InterPro"/>
</dbReference>
<dbReference type="InterPro" id="IPR042121">
    <property type="entry name" value="MutL_C_regsub"/>
</dbReference>
<dbReference type="CDD" id="cd16926">
    <property type="entry name" value="HATPase_MutL-MLH-PMS-like"/>
    <property type="match status" value="1"/>
</dbReference>
<dbReference type="InterPro" id="IPR002099">
    <property type="entry name" value="MutL/Mlh/PMS"/>
</dbReference>
<dbReference type="GO" id="GO:0032300">
    <property type="term" value="C:mismatch repair complex"/>
    <property type="evidence" value="ECO:0007669"/>
    <property type="project" value="InterPro"/>
</dbReference>
<evidence type="ECO:0000313" key="5">
    <source>
        <dbReference type="EMBL" id="KKM94749.1"/>
    </source>
</evidence>